<dbReference type="PANTHER" id="PTHR12736">
    <property type="entry name" value="LANC-LIKE PROTEIN"/>
    <property type="match status" value="1"/>
</dbReference>
<sequence length="518" mass="56598">MSIKDAPQFYPNSLSPVQVDTGTLEAVLKQLQEAVNHGARLIETECPPLEAWGKPHNTGFYAGLPGVALAFLRLDHQAKSLGDSHLNFHQLAIERIPSEGPDVPILHERVSPFGSSSALAVPILRILASKSSDTTVSNDDVECIQEVVQTALSNSHMVSHGSSLMGSDEVLFGRAGLLWALLNLRLRSYDDETAKALGPVFEQIPRLVDMIIAGGIRGHKDFALNHGDEDALPLMWHWKEDRYSLGAVHGIAGILVSLIACKPEELSNGTERNYLPLIAETITGLCNICIANNGHLPTSLPPHGSSRRSSPLVQICHGSPGILNLLACARRNGPLVSDFWQPEWDKAIYLASERVWEEGILSKGGGICHGIAGNAMSLLLLHDSFQYDEDTMETARRNYFSRMGSLDSAPDTSELSGDYFLARALALLLHARETPPYNNSNQGSPLYWMPDRPYSLAEGLSGTVCAWANACVVIQSRLRSMQLQQRMCSLAADVKFQDYESLKLAIPILAYHQPTGLL</sequence>
<dbReference type="SMART" id="SM01260">
    <property type="entry name" value="LANC_like"/>
    <property type="match status" value="1"/>
</dbReference>
<keyword evidence="3" id="KW-1185">Reference proteome</keyword>
<dbReference type="InterPro" id="IPR007822">
    <property type="entry name" value="LANC-like"/>
</dbReference>
<dbReference type="GeneID" id="37204415"/>
<gene>
    <name evidence="2" type="ORF">BO97DRAFT_472379</name>
</gene>
<proteinExistence type="predicted"/>
<keyword evidence="1" id="KW-0862">Zinc</keyword>
<dbReference type="CDD" id="cd04794">
    <property type="entry name" value="euk_LANCL"/>
    <property type="match status" value="1"/>
</dbReference>
<evidence type="ECO:0000256" key="1">
    <source>
        <dbReference type="PIRSR" id="PIRSR607822-1"/>
    </source>
</evidence>
<keyword evidence="1" id="KW-0479">Metal-binding</keyword>
<accession>A0A395HRP9</accession>
<evidence type="ECO:0000313" key="2">
    <source>
        <dbReference type="EMBL" id="RAL09518.1"/>
    </source>
</evidence>
<dbReference type="Proteomes" id="UP000248961">
    <property type="component" value="Unassembled WGS sequence"/>
</dbReference>
<dbReference type="OrthoDB" id="10257263at2759"/>
<dbReference type="AlphaFoldDB" id="A0A395HRP9"/>
<evidence type="ECO:0000313" key="3">
    <source>
        <dbReference type="Proteomes" id="UP000248961"/>
    </source>
</evidence>
<feature type="binding site" evidence="1">
    <location>
        <position position="368"/>
    </location>
    <ligand>
        <name>Zn(2+)</name>
        <dbReference type="ChEBI" id="CHEBI:29105"/>
    </ligand>
</feature>
<dbReference type="GO" id="GO:0031179">
    <property type="term" value="P:peptide modification"/>
    <property type="evidence" value="ECO:0007669"/>
    <property type="project" value="InterPro"/>
</dbReference>
<dbReference type="GO" id="GO:0005975">
    <property type="term" value="P:carbohydrate metabolic process"/>
    <property type="evidence" value="ECO:0007669"/>
    <property type="project" value="InterPro"/>
</dbReference>
<dbReference type="VEuPathDB" id="FungiDB:BO97DRAFT_472379"/>
<name>A0A395HRP9_ASPHC</name>
<feature type="binding site" evidence="1">
    <location>
        <position position="316"/>
    </location>
    <ligand>
        <name>Zn(2+)</name>
        <dbReference type="ChEBI" id="CHEBI:29105"/>
    </ligand>
</feature>
<dbReference type="InterPro" id="IPR012341">
    <property type="entry name" value="6hp_glycosidase-like_sf"/>
</dbReference>
<feature type="binding site" evidence="1">
    <location>
        <position position="369"/>
    </location>
    <ligand>
        <name>Zn(2+)</name>
        <dbReference type="ChEBI" id="CHEBI:29105"/>
    </ligand>
</feature>
<reference evidence="2 3" key="1">
    <citation type="submission" date="2018-02" db="EMBL/GenBank/DDBJ databases">
        <title>The genomes of Aspergillus section Nigri reveals drivers in fungal speciation.</title>
        <authorList>
            <consortium name="DOE Joint Genome Institute"/>
            <person name="Vesth T.C."/>
            <person name="Nybo J."/>
            <person name="Theobald S."/>
            <person name="Brandl J."/>
            <person name="Frisvad J.C."/>
            <person name="Nielsen K.F."/>
            <person name="Lyhne E.K."/>
            <person name="Kogle M.E."/>
            <person name="Kuo A."/>
            <person name="Riley R."/>
            <person name="Clum A."/>
            <person name="Nolan M."/>
            <person name="Lipzen A."/>
            <person name="Salamov A."/>
            <person name="Henrissat B."/>
            <person name="Wiebenga A."/>
            <person name="De vries R.P."/>
            <person name="Grigoriev I.V."/>
            <person name="Mortensen U.H."/>
            <person name="Andersen M.R."/>
            <person name="Baker S.E."/>
        </authorList>
    </citation>
    <scope>NUCLEOTIDE SEQUENCE [LARGE SCALE GENOMIC DNA]</scope>
    <source>
        <strain evidence="2 3">CBS 101889</strain>
    </source>
</reference>
<dbReference type="Pfam" id="PF05147">
    <property type="entry name" value="LANC_like"/>
    <property type="match status" value="1"/>
</dbReference>
<dbReference type="SUPFAM" id="SSF158745">
    <property type="entry name" value="LanC-like"/>
    <property type="match status" value="1"/>
</dbReference>
<protein>
    <submittedName>
        <fullName evidence="2">Lanthionine synthetase C family protein</fullName>
    </submittedName>
</protein>
<dbReference type="PANTHER" id="PTHR12736:SF7">
    <property type="entry name" value="LANC-LIKE PROTEIN 3"/>
    <property type="match status" value="1"/>
</dbReference>
<dbReference type="GO" id="GO:0046872">
    <property type="term" value="F:metal ion binding"/>
    <property type="evidence" value="ECO:0007669"/>
    <property type="project" value="UniProtKB-KW"/>
</dbReference>
<dbReference type="GO" id="GO:0005886">
    <property type="term" value="C:plasma membrane"/>
    <property type="evidence" value="ECO:0007669"/>
    <property type="project" value="TreeGrafter"/>
</dbReference>
<dbReference type="RefSeq" id="XP_025548672.1">
    <property type="nucleotide sequence ID" value="XM_025700126.1"/>
</dbReference>
<dbReference type="Gene3D" id="1.50.10.10">
    <property type="match status" value="1"/>
</dbReference>
<organism evidence="2 3">
    <name type="scientific">Aspergillus homomorphus (strain CBS 101889)</name>
    <dbReference type="NCBI Taxonomy" id="1450537"/>
    <lineage>
        <taxon>Eukaryota</taxon>
        <taxon>Fungi</taxon>
        <taxon>Dikarya</taxon>
        <taxon>Ascomycota</taxon>
        <taxon>Pezizomycotina</taxon>
        <taxon>Eurotiomycetes</taxon>
        <taxon>Eurotiomycetidae</taxon>
        <taxon>Eurotiales</taxon>
        <taxon>Aspergillaceae</taxon>
        <taxon>Aspergillus</taxon>
        <taxon>Aspergillus subgen. Circumdati</taxon>
    </lineage>
</organism>
<dbReference type="PRINTS" id="PR01950">
    <property type="entry name" value="LANCSUPER"/>
</dbReference>
<dbReference type="EMBL" id="KZ824303">
    <property type="protein sequence ID" value="RAL09518.1"/>
    <property type="molecule type" value="Genomic_DNA"/>
</dbReference>